<reference evidence="8 9" key="1">
    <citation type="submission" date="2018-02" db="EMBL/GenBank/DDBJ databases">
        <title>The genomes of Aspergillus section Nigri reveals drivers in fungal speciation.</title>
        <authorList>
            <consortium name="DOE Joint Genome Institute"/>
            <person name="Vesth T.C."/>
            <person name="Nybo J."/>
            <person name="Theobald S."/>
            <person name="Brandl J."/>
            <person name="Frisvad J.C."/>
            <person name="Nielsen K.F."/>
            <person name="Lyhne E.K."/>
            <person name="Kogle M.E."/>
            <person name="Kuo A."/>
            <person name="Riley R."/>
            <person name="Clum A."/>
            <person name="Nolan M."/>
            <person name="Lipzen A."/>
            <person name="Salamov A."/>
            <person name="Henrissat B."/>
            <person name="Wiebenga A."/>
            <person name="De vries R.P."/>
            <person name="Grigoriev I.V."/>
            <person name="Mortensen U.H."/>
            <person name="Andersen M.R."/>
            <person name="Baker S.E."/>
        </authorList>
    </citation>
    <scope>NUCLEOTIDE SEQUENCE [LARGE SCALE GENOMIC DNA]</scope>
    <source>
        <strain evidence="8 9">CBS 112811</strain>
    </source>
</reference>
<feature type="transmembrane region" description="Helical" evidence="5">
    <location>
        <begin position="12"/>
        <end position="29"/>
    </location>
</feature>
<dbReference type="InterPro" id="IPR000172">
    <property type="entry name" value="GMC_OxRdtase_N"/>
</dbReference>
<dbReference type="InterPro" id="IPR012132">
    <property type="entry name" value="GMC_OxRdtase"/>
</dbReference>
<feature type="active site" description="Proton acceptor" evidence="2">
    <location>
        <position position="539"/>
    </location>
</feature>
<dbReference type="Gene3D" id="3.30.560.10">
    <property type="entry name" value="Glucose Oxidase, domain 3"/>
    <property type="match status" value="1"/>
</dbReference>
<protein>
    <submittedName>
        <fullName evidence="8">Glucose dehydrogenase</fullName>
    </submittedName>
</protein>
<dbReference type="Proteomes" id="UP000249526">
    <property type="component" value="Unassembled WGS sequence"/>
</dbReference>
<dbReference type="InterPro" id="IPR036188">
    <property type="entry name" value="FAD/NAD-bd_sf"/>
</dbReference>
<feature type="binding site" evidence="3">
    <location>
        <begin position="97"/>
        <end position="100"/>
    </location>
    <ligand>
        <name>FAD</name>
        <dbReference type="ChEBI" id="CHEBI:57692"/>
    </ligand>
</feature>
<organism evidence="8 9">
    <name type="scientific">Aspergillus piperis CBS 112811</name>
    <dbReference type="NCBI Taxonomy" id="1448313"/>
    <lineage>
        <taxon>Eukaryota</taxon>
        <taxon>Fungi</taxon>
        <taxon>Dikarya</taxon>
        <taxon>Ascomycota</taxon>
        <taxon>Pezizomycotina</taxon>
        <taxon>Eurotiomycetes</taxon>
        <taxon>Eurotiomycetidae</taxon>
        <taxon>Eurotiales</taxon>
        <taxon>Aspergillaceae</taxon>
        <taxon>Aspergillus</taxon>
        <taxon>Aspergillus subgen. Circumdati</taxon>
    </lineage>
</organism>
<dbReference type="EMBL" id="KZ825076">
    <property type="protein sequence ID" value="RAH53509.1"/>
    <property type="molecule type" value="Genomic_DNA"/>
</dbReference>
<evidence type="ECO:0000256" key="1">
    <source>
        <dbReference type="ARBA" id="ARBA00010790"/>
    </source>
</evidence>
<evidence type="ECO:0000256" key="5">
    <source>
        <dbReference type="SAM" id="Phobius"/>
    </source>
</evidence>
<dbReference type="Gene3D" id="3.50.50.60">
    <property type="entry name" value="FAD/NAD(P)-binding domain"/>
    <property type="match status" value="1"/>
</dbReference>
<accession>A0A8G1VHL2</accession>
<name>A0A8G1VHL2_9EURO</name>
<evidence type="ECO:0000313" key="9">
    <source>
        <dbReference type="Proteomes" id="UP000249526"/>
    </source>
</evidence>
<dbReference type="GO" id="GO:0050660">
    <property type="term" value="F:flavin adenine dinucleotide binding"/>
    <property type="evidence" value="ECO:0007669"/>
    <property type="project" value="InterPro"/>
</dbReference>
<evidence type="ECO:0000256" key="3">
    <source>
        <dbReference type="PIRSR" id="PIRSR000137-2"/>
    </source>
</evidence>
<evidence type="ECO:0000259" key="7">
    <source>
        <dbReference type="PROSITE" id="PS00624"/>
    </source>
</evidence>
<keyword evidence="5" id="KW-0472">Membrane</keyword>
<keyword evidence="3 4" id="KW-0274">FAD</keyword>
<keyword evidence="5" id="KW-0812">Transmembrane</keyword>
<dbReference type="PANTHER" id="PTHR11552">
    <property type="entry name" value="GLUCOSE-METHANOL-CHOLINE GMC OXIDOREDUCTASE"/>
    <property type="match status" value="1"/>
</dbReference>
<dbReference type="GO" id="GO:0016614">
    <property type="term" value="F:oxidoreductase activity, acting on CH-OH group of donors"/>
    <property type="evidence" value="ECO:0007669"/>
    <property type="project" value="InterPro"/>
</dbReference>
<feature type="domain" description="Glucose-methanol-choline oxidoreductase N-terminal" evidence="7">
    <location>
        <begin position="273"/>
        <end position="287"/>
    </location>
</feature>
<dbReference type="PANTHER" id="PTHR11552:SF123">
    <property type="entry name" value="GMC OXIDOREDUCTASE (AFU_ORTHOLOGUE AFUA_2G01770)-RELATED"/>
    <property type="match status" value="1"/>
</dbReference>
<keyword evidence="5" id="KW-1133">Transmembrane helix</keyword>
<evidence type="ECO:0000256" key="4">
    <source>
        <dbReference type="RuleBase" id="RU003968"/>
    </source>
</evidence>
<dbReference type="SUPFAM" id="SSF54373">
    <property type="entry name" value="FAD-linked reductases, C-terminal domain"/>
    <property type="match status" value="1"/>
</dbReference>
<dbReference type="PIRSF" id="PIRSF000137">
    <property type="entry name" value="Alcohol_oxidase"/>
    <property type="match status" value="1"/>
</dbReference>
<sequence>MNNMKAEETFDFIIVGAGVAGCVVASRISQSRPDLRILLIEAGVENDDRTSGAMGFVAGFGSDIEWPHRSVPQERAFGGDTVCLTSGKLVGGGSGVNYQVFTRGPAVDYDQWADLVRDRRWSWNGLLPYFKRVETWYPSVEMKERGCVTIDSHGDRGPIKVSHATNSGKPRNYPLREKSRRFHELLGRKQVDDMNSGQQLGYSEAFSSTYAGLRSFASSYPLGVNVTVWTNSTVERLIMTGRTAEGAVIARSVGDKIERVHVRARKEVILSAGAYGSPKILLLSGIGPAEELQRHNITPVVDLPVGKNYADHPHIFTYWTIDQHSATLGDGEMETDQVHWLAGLPYDWMSFAPADAKTQELAKQILSSAERSRYLAEGKMQLENFIVYTAVDTSARKKPLECWPGKRVISLMHVLVDSVSRGTLTLRSSDPADAPVLDPRLLASPIDRSAMYENVRETARAIQAVEGLNAVEFGVDDSLRDNWSDEAIDIRANRSGGSCFHYSGTCAMGGVVDTECRVYQVERLRVVDSGVIPLPLAAHYQAPTYGVAEQAADMILSSVD</sequence>
<dbReference type="AlphaFoldDB" id="A0A8G1VHL2"/>
<evidence type="ECO:0000259" key="6">
    <source>
        <dbReference type="PROSITE" id="PS00623"/>
    </source>
</evidence>
<dbReference type="GeneID" id="37157570"/>
<comment type="cofactor">
    <cofactor evidence="3">
        <name>FAD</name>
        <dbReference type="ChEBI" id="CHEBI:57692"/>
    </cofactor>
</comment>
<dbReference type="InterPro" id="IPR007867">
    <property type="entry name" value="GMC_OxRtase_C"/>
</dbReference>
<dbReference type="PROSITE" id="PS00623">
    <property type="entry name" value="GMC_OXRED_1"/>
    <property type="match status" value="1"/>
</dbReference>
<dbReference type="PROSITE" id="PS00624">
    <property type="entry name" value="GMC_OXRED_2"/>
    <property type="match status" value="1"/>
</dbReference>
<evidence type="ECO:0000313" key="8">
    <source>
        <dbReference type="EMBL" id="RAH53509.1"/>
    </source>
</evidence>
<comment type="similarity">
    <text evidence="1 4">Belongs to the GMC oxidoreductase family.</text>
</comment>
<evidence type="ECO:0000256" key="2">
    <source>
        <dbReference type="PIRSR" id="PIRSR000137-1"/>
    </source>
</evidence>
<feature type="domain" description="Glucose-methanol-choline oxidoreductase N-terminal" evidence="6">
    <location>
        <begin position="87"/>
        <end position="110"/>
    </location>
</feature>
<proteinExistence type="inferred from homology"/>
<dbReference type="Pfam" id="PF00732">
    <property type="entry name" value="GMC_oxred_N"/>
    <property type="match status" value="1"/>
</dbReference>
<gene>
    <name evidence="8" type="ORF">BO85DRAFT_153788</name>
</gene>
<feature type="binding site" evidence="3">
    <location>
        <position position="234"/>
    </location>
    <ligand>
        <name>FAD</name>
        <dbReference type="ChEBI" id="CHEBI:57692"/>
    </ligand>
</feature>
<keyword evidence="4" id="KW-0285">Flavoprotein</keyword>
<dbReference type="PROSITE" id="PS51257">
    <property type="entry name" value="PROKAR_LIPOPROTEIN"/>
    <property type="match status" value="1"/>
</dbReference>
<keyword evidence="9" id="KW-1185">Reference proteome</keyword>
<dbReference type="Pfam" id="PF05199">
    <property type="entry name" value="GMC_oxred_C"/>
    <property type="match status" value="1"/>
</dbReference>
<feature type="active site" description="Proton donor" evidence="2">
    <location>
        <position position="501"/>
    </location>
</feature>
<dbReference type="RefSeq" id="XP_025511431.1">
    <property type="nucleotide sequence ID" value="XM_025654168.1"/>
</dbReference>
<dbReference type="SUPFAM" id="SSF51905">
    <property type="entry name" value="FAD/NAD(P)-binding domain"/>
    <property type="match status" value="1"/>
</dbReference>